<evidence type="ECO:0000313" key="3">
    <source>
        <dbReference type="Proteomes" id="UP001054252"/>
    </source>
</evidence>
<feature type="transmembrane region" description="Helical" evidence="1">
    <location>
        <begin position="467"/>
        <end position="487"/>
    </location>
</feature>
<keyword evidence="3" id="KW-1185">Reference proteome</keyword>
<protein>
    <submittedName>
        <fullName evidence="2">Uncharacterized protein</fullName>
    </submittedName>
</protein>
<sequence length="497" mass="57366">MDVAHERLIPKEHGRLKSLEKAASDPYLTPTKPLIQRATQILHVKNDFDQYFQPIFVAFGPLHHPRDDDSRLYRAESSKLQLAAKFIKGSGRTNEDFYNNVKEHLSSLKKCYEQKELDKWKENWDDDDLAWMFLVDGCAVLYLAHLDVNHYWEKVGCKNIDLVAFAKLDMFLLENQLPFQLLQLLMSLCTWVPHRELDGKDEGGDSSHTDNGKAPEQVLMDSLKCFVHMNAMSLDPQHISISISDDRMPKSQTRQHDQQQEEEEPAHLLELLRRELIGDKLRKQGEKQQRVKKSGGFWGIVKKCCSRKNKQTFRSVTEMKEKGIFFRRSKKGRVTDIEFSDRYCMATLKLPPIVVDDSTIPKLLNLIAYEMCPDFVNDYEITTYVVFLDSLIDKAEDVKELRVAGVLHNGLGSDEAVAEMFNRMSDNLVPNPELKYSDLQERIQVHCNSLWASDLAQLYHTYFKSPWSFLVFIGVLAGLLLTGLQTYKEFNTNPAIK</sequence>
<dbReference type="InterPro" id="IPR004158">
    <property type="entry name" value="DUF247_pln"/>
</dbReference>
<keyword evidence="1" id="KW-0472">Membrane</keyword>
<reference evidence="2 3" key="1">
    <citation type="journal article" date="2021" name="Commun. Biol.">
        <title>The genome of Shorea leprosula (Dipterocarpaceae) highlights the ecological relevance of drought in aseasonal tropical rainforests.</title>
        <authorList>
            <person name="Ng K.K.S."/>
            <person name="Kobayashi M.J."/>
            <person name="Fawcett J.A."/>
            <person name="Hatakeyama M."/>
            <person name="Paape T."/>
            <person name="Ng C.H."/>
            <person name="Ang C.C."/>
            <person name="Tnah L.H."/>
            <person name="Lee C.T."/>
            <person name="Nishiyama T."/>
            <person name="Sese J."/>
            <person name="O'Brien M.J."/>
            <person name="Copetti D."/>
            <person name="Mohd Noor M.I."/>
            <person name="Ong R.C."/>
            <person name="Putra M."/>
            <person name="Sireger I.Z."/>
            <person name="Indrioko S."/>
            <person name="Kosugi Y."/>
            <person name="Izuno A."/>
            <person name="Isagi Y."/>
            <person name="Lee S.L."/>
            <person name="Shimizu K.K."/>
        </authorList>
    </citation>
    <scope>NUCLEOTIDE SEQUENCE [LARGE SCALE GENOMIC DNA]</scope>
    <source>
        <strain evidence="2">214</strain>
    </source>
</reference>
<dbReference type="AlphaFoldDB" id="A0AAV5LTI9"/>
<dbReference type="EMBL" id="BPVZ01000144">
    <property type="protein sequence ID" value="GKV40808.1"/>
    <property type="molecule type" value="Genomic_DNA"/>
</dbReference>
<dbReference type="Pfam" id="PF03140">
    <property type="entry name" value="DUF247"/>
    <property type="match status" value="1"/>
</dbReference>
<name>A0AAV5LTI9_9ROSI</name>
<gene>
    <name evidence="2" type="ORF">SLEP1_g48409</name>
</gene>
<dbReference type="PANTHER" id="PTHR31549:SF260">
    <property type="match status" value="1"/>
</dbReference>
<dbReference type="Proteomes" id="UP001054252">
    <property type="component" value="Unassembled WGS sequence"/>
</dbReference>
<evidence type="ECO:0000313" key="2">
    <source>
        <dbReference type="EMBL" id="GKV40808.1"/>
    </source>
</evidence>
<keyword evidence="1" id="KW-1133">Transmembrane helix</keyword>
<keyword evidence="1" id="KW-0812">Transmembrane</keyword>
<accession>A0AAV5LTI9</accession>
<evidence type="ECO:0000256" key="1">
    <source>
        <dbReference type="SAM" id="Phobius"/>
    </source>
</evidence>
<dbReference type="PANTHER" id="PTHR31549">
    <property type="entry name" value="PROTEIN, PUTATIVE (DUF247)-RELATED-RELATED"/>
    <property type="match status" value="1"/>
</dbReference>
<proteinExistence type="predicted"/>
<organism evidence="2 3">
    <name type="scientific">Rubroshorea leprosula</name>
    <dbReference type="NCBI Taxonomy" id="152421"/>
    <lineage>
        <taxon>Eukaryota</taxon>
        <taxon>Viridiplantae</taxon>
        <taxon>Streptophyta</taxon>
        <taxon>Embryophyta</taxon>
        <taxon>Tracheophyta</taxon>
        <taxon>Spermatophyta</taxon>
        <taxon>Magnoliopsida</taxon>
        <taxon>eudicotyledons</taxon>
        <taxon>Gunneridae</taxon>
        <taxon>Pentapetalae</taxon>
        <taxon>rosids</taxon>
        <taxon>malvids</taxon>
        <taxon>Malvales</taxon>
        <taxon>Dipterocarpaceae</taxon>
        <taxon>Rubroshorea</taxon>
    </lineage>
</organism>
<comment type="caution">
    <text evidence="2">The sequence shown here is derived from an EMBL/GenBank/DDBJ whole genome shotgun (WGS) entry which is preliminary data.</text>
</comment>